<protein>
    <submittedName>
        <fullName evidence="2">Helix-turn-helix transcriptional regulator</fullName>
    </submittedName>
</protein>
<dbReference type="EMBL" id="JARQDV010000004">
    <property type="protein sequence ID" value="MDT2964717.1"/>
    <property type="molecule type" value="Genomic_DNA"/>
</dbReference>
<dbReference type="InterPro" id="IPR001387">
    <property type="entry name" value="Cro/C1-type_HTH"/>
</dbReference>
<evidence type="ECO:0000259" key="1">
    <source>
        <dbReference type="SMART" id="SM00530"/>
    </source>
</evidence>
<feature type="domain" description="HTH cro/C1-type" evidence="1">
    <location>
        <begin position="13"/>
        <end position="68"/>
    </location>
</feature>
<dbReference type="Gene3D" id="1.10.260.40">
    <property type="entry name" value="lambda repressor-like DNA-binding domains"/>
    <property type="match status" value="1"/>
</dbReference>
<reference evidence="2" key="1">
    <citation type="submission" date="2023-03" db="EMBL/GenBank/DDBJ databases">
        <authorList>
            <person name="Shen W."/>
            <person name="Cai J."/>
        </authorList>
    </citation>
    <scope>NUCLEOTIDE SEQUENCE</scope>
    <source>
        <strain evidence="2">K72-2</strain>
    </source>
</reference>
<dbReference type="InterPro" id="IPR010982">
    <property type="entry name" value="Lambda_DNA-bd_dom_sf"/>
</dbReference>
<organism evidence="2 3">
    <name type="scientific">Enterococcus casseliflavus</name>
    <name type="common">Enterococcus flavescens</name>
    <dbReference type="NCBI Taxonomy" id="37734"/>
    <lineage>
        <taxon>Bacteria</taxon>
        <taxon>Bacillati</taxon>
        <taxon>Bacillota</taxon>
        <taxon>Bacilli</taxon>
        <taxon>Lactobacillales</taxon>
        <taxon>Enterococcaceae</taxon>
        <taxon>Enterococcus</taxon>
    </lineage>
</organism>
<dbReference type="SMART" id="SM00530">
    <property type="entry name" value="HTH_XRE"/>
    <property type="match status" value="1"/>
</dbReference>
<dbReference type="AlphaFoldDB" id="A0AAW8ULZ0"/>
<sequence>MSVNAIEQNIAAIYRKEVDKQAINQRMMAQDINISPQLLSHVLNGRRSMGIEKVVDIAEYLQDPNVDFEAAATLFHTPKPLNRKRRDNHPLSKMVGQDKEEMERIEVEKKYEVWDLLTIEPDELSDIEIDHLKLYWFELSDEVRLELSVLSSMCNRFGWDMRDMTRQSETRERND</sequence>
<gene>
    <name evidence="2" type="ORF">P7I32_08840</name>
</gene>
<dbReference type="RefSeq" id="WP_266166688.1">
    <property type="nucleotide sequence ID" value="NZ_JAPKIH010000098.1"/>
</dbReference>
<evidence type="ECO:0000313" key="3">
    <source>
        <dbReference type="Proteomes" id="UP001268896"/>
    </source>
</evidence>
<dbReference type="GO" id="GO:0003677">
    <property type="term" value="F:DNA binding"/>
    <property type="evidence" value="ECO:0007669"/>
    <property type="project" value="InterPro"/>
</dbReference>
<proteinExistence type="predicted"/>
<name>A0AAW8ULZ0_ENTCA</name>
<dbReference type="Proteomes" id="UP001268896">
    <property type="component" value="Unassembled WGS sequence"/>
</dbReference>
<dbReference type="CDD" id="cd00093">
    <property type="entry name" value="HTH_XRE"/>
    <property type="match status" value="1"/>
</dbReference>
<dbReference type="SUPFAM" id="SSF47413">
    <property type="entry name" value="lambda repressor-like DNA-binding domains"/>
    <property type="match status" value="1"/>
</dbReference>
<comment type="caution">
    <text evidence="2">The sequence shown here is derived from an EMBL/GenBank/DDBJ whole genome shotgun (WGS) entry which is preliminary data.</text>
</comment>
<evidence type="ECO:0000313" key="2">
    <source>
        <dbReference type="EMBL" id="MDT2964717.1"/>
    </source>
</evidence>
<accession>A0AAW8ULZ0</accession>
<dbReference type="Pfam" id="PF01381">
    <property type="entry name" value="HTH_3"/>
    <property type="match status" value="1"/>
</dbReference>